<organism evidence="1 2">
    <name type="scientific">Nephila pilipes</name>
    <name type="common">Giant wood spider</name>
    <name type="synonym">Nephila maculata</name>
    <dbReference type="NCBI Taxonomy" id="299642"/>
    <lineage>
        <taxon>Eukaryota</taxon>
        <taxon>Metazoa</taxon>
        <taxon>Ecdysozoa</taxon>
        <taxon>Arthropoda</taxon>
        <taxon>Chelicerata</taxon>
        <taxon>Arachnida</taxon>
        <taxon>Araneae</taxon>
        <taxon>Araneomorphae</taxon>
        <taxon>Entelegynae</taxon>
        <taxon>Araneoidea</taxon>
        <taxon>Nephilidae</taxon>
        <taxon>Nephila</taxon>
    </lineage>
</organism>
<evidence type="ECO:0000313" key="1">
    <source>
        <dbReference type="EMBL" id="GFT22077.1"/>
    </source>
</evidence>
<dbReference type="GO" id="GO:0003676">
    <property type="term" value="F:nucleic acid binding"/>
    <property type="evidence" value="ECO:0007669"/>
    <property type="project" value="InterPro"/>
</dbReference>
<dbReference type="GO" id="GO:0071897">
    <property type="term" value="P:DNA biosynthetic process"/>
    <property type="evidence" value="ECO:0007669"/>
    <property type="project" value="UniProtKB-ARBA"/>
</dbReference>
<gene>
    <name evidence="1" type="ORF">NPIL_205621</name>
</gene>
<dbReference type="SUPFAM" id="SSF53098">
    <property type="entry name" value="Ribonuclease H-like"/>
    <property type="match status" value="1"/>
</dbReference>
<dbReference type="EMBL" id="BMAW01059652">
    <property type="protein sequence ID" value="GFT22077.1"/>
    <property type="molecule type" value="Genomic_DNA"/>
</dbReference>
<dbReference type="PANTHER" id="PTHR31511:SF12">
    <property type="entry name" value="RHO TERMINATION FACTOR N-TERMINAL DOMAIN-CONTAINING PROTEIN"/>
    <property type="match status" value="1"/>
</dbReference>
<name>A0A8X6TL64_NEPPI</name>
<feature type="non-terminal residue" evidence="1">
    <location>
        <position position="616"/>
    </location>
</feature>
<accession>A0A8X6TL64</accession>
<reference evidence="1" key="1">
    <citation type="submission" date="2020-08" db="EMBL/GenBank/DDBJ databases">
        <title>Multicomponent nature underlies the extraordinary mechanical properties of spider dragline silk.</title>
        <authorList>
            <person name="Kono N."/>
            <person name="Nakamura H."/>
            <person name="Mori M."/>
            <person name="Yoshida Y."/>
            <person name="Ohtoshi R."/>
            <person name="Malay A.D."/>
            <person name="Moran D.A.P."/>
            <person name="Tomita M."/>
            <person name="Numata K."/>
            <person name="Arakawa K."/>
        </authorList>
    </citation>
    <scope>NUCLEOTIDE SEQUENCE</scope>
</reference>
<dbReference type="Gene3D" id="3.30.420.10">
    <property type="entry name" value="Ribonuclease H-like superfamily/Ribonuclease H"/>
    <property type="match status" value="1"/>
</dbReference>
<dbReference type="SUPFAM" id="SSF56672">
    <property type="entry name" value="DNA/RNA polymerases"/>
    <property type="match status" value="1"/>
</dbReference>
<dbReference type="InterPro" id="IPR043502">
    <property type="entry name" value="DNA/RNA_pol_sf"/>
</dbReference>
<keyword evidence="2" id="KW-1185">Reference proteome</keyword>
<evidence type="ECO:0000313" key="2">
    <source>
        <dbReference type="Proteomes" id="UP000887013"/>
    </source>
</evidence>
<dbReference type="GO" id="GO:0042575">
    <property type="term" value="C:DNA polymerase complex"/>
    <property type="evidence" value="ECO:0007669"/>
    <property type="project" value="UniProtKB-ARBA"/>
</dbReference>
<sequence>YQGGHYKDPVVYRGTDAPKCFIEKLEKDAIEIEHIYKNPKPLIPLTESEKQLYDNAKNCYVCDQTFRENNIKVRDHNHVTQKFNGPCCNSCNLAMKTPKFLPVFFHNLSGYDAHIFIKELGYDKKQINLIPNTEEKYISFSKNVSNDFQLRFLDSFKFMPSSLENLIKTLKKDEFKYMKQYFDSEKIDLLLRKGVFPYDYFDSFEKCKDSCLPPISKFYNELNEEAISVEDYNHACRVFNQFNLSNLGEYCDLYVKTDVLLLTDLFENFRKICIQTYKLDPCWYFTTPALSWDAMLLKTKVAIELFTDYDMLLFIENGVRGGISQCCNRYAIANNKYMSNFNPDDEIKYLMYLDANNLYGYAMSKYLPLKDFVWSDNNLTTQDILNLSDESDVGYILEVDLDYPPDLHDKHSDFPLAPENKPPPNCKEPRLLTTLEPKTKYVLHYSNLKLYLKLGDMKDDLNLYDTSDYDKNNVYNLPLVNKKVIGKMKDENKGNIMTEYVGLKSKMYAYKTNNKIEKRLKGIKKQTLKNKITFEDYKDCLLNQKLKYVDMNLIRSKFHSIQSIKQNKLALSYKDDKRFVNGDGITTLAHGHWSLMHLDLFNEQYDIKSDDLINTQ</sequence>
<comment type="caution">
    <text evidence="1">The sequence shown here is derived from an EMBL/GenBank/DDBJ whole genome shotgun (WGS) entry which is preliminary data.</text>
</comment>
<dbReference type="InterPro" id="IPR012337">
    <property type="entry name" value="RNaseH-like_sf"/>
</dbReference>
<dbReference type="InterPro" id="IPR036397">
    <property type="entry name" value="RNaseH_sf"/>
</dbReference>
<dbReference type="Pfam" id="PF02945">
    <property type="entry name" value="Endonuclease_7"/>
    <property type="match status" value="1"/>
</dbReference>
<dbReference type="Proteomes" id="UP000887013">
    <property type="component" value="Unassembled WGS sequence"/>
</dbReference>
<evidence type="ECO:0008006" key="3">
    <source>
        <dbReference type="Google" id="ProtNLM"/>
    </source>
</evidence>
<proteinExistence type="predicted"/>
<dbReference type="OrthoDB" id="7547411at2759"/>
<dbReference type="InterPro" id="IPR004211">
    <property type="entry name" value="Endonuclease_7"/>
</dbReference>
<dbReference type="PANTHER" id="PTHR31511">
    <property type="entry name" value="PROTEIN CBG23764"/>
    <property type="match status" value="1"/>
</dbReference>
<dbReference type="AlphaFoldDB" id="A0A8X6TL64"/>
<protein>
    <recommendedName>
        <fullName evidence="3">DNA-directed DNA polymerase</fullName>
    </recommendedName>
</protein>